<protein>
    <submittedName>
        <fullName evidence="2">Uncharacterized protein</fullName>
    </submittedName>
</protein>
<organism evidence="2 3">
    <name type="scientific">Heterodera trifolii</name>
    <dbReference type="NCBI Taxonomy" id="157864"/>
    <lineage>
        <taxon>Eukaryota</taxon>
        <taxon>Metazoa</taxon>
        <taxon>Ecdysozoa</taxon>
        <taxon>Nematoda</taxon>
        <taxon>Chromadorea</taxon>
        <taxon>Rhabditida</taxon>
        <taxon>Tylenchina</taxon>
        <taxon>Tylenchomorpha</taxon>
        <taxon>Tylenchoidea</taxon>
        <taxon>Heteroderidae</taxon>
        <taxon>Heteroderinae</taxon>
        <taxon>Heterodera</taxon>
    </lineage>
</organism>
<proteinExistence type="predicted"/>
<name>A0ABD2M091_9BILA</name>
<feature type="region of interest" description="Disordered" evidence="1">
    <location>
        <begin position="1"/>
        <end position="31"/>
    </location>
</feature>
<evidence type="ECO:0000313" key="2">
    <source>
        <dbReference type="EMBL" id="KAL3120874.1"/>
    </source>
</evidence>
<keyword evidence="3" id="KW-1185">Reference proteome</keyword>
<evidence type="ECO:0000313" key="3">
    <source>
        <dbReference type="Proteomes" id="UP001620626"/>
    </source>
</evidence>
<dbReference type="EMBL" id="JBICBT010000206">
    <property type="protein sequence ID" value="KAL3120874.1"/>
    <property type="molecule type" value="Genomic_DNA"/>
</dbReference>
<gene>
    <name evidence="2" type="ORF">niasHT_001116</name>
</gene>
<sequence length="195" mass="22803">MEDEAEKKTDGEIDLGVEQSQAQPPSHHHTPIDLSVYPICFIMPRSRSSSPSSSPGDLLPNTDATSEFNPVMQCQCNSSKLHAVHVRVWQHRMYASGPLQFITHDAVLITWHCRACNGRFFQTFEFSTSGKSDRWGRYRLYQSKERRFDINVDYYKENWFFLKLKFYAKFAVYMNGEEWVYWCDLFAKIADGFQT</sequence>
<comment type="caution">
    <text evidence="2">The sequence shown here is derived from an EMBL/GenBank/DDBJ whole genome shotgun (WGS) entry which is preliminary data.</text>
</comment>
<evidence type="ECO:0000256" key="1">
    <source>
        <dbReference type="SAM" id="MobiDB-lite"/>
    </source>
</evidence>
<dbReference type="AlphaFoldDB" id="A0ABD2M091"/>
<dbReference type="Proteomes" id="UP001620626">
    <property type="component" value="Unassembled WGS sequence"/>
</dbReference>
<reference evidence="2 3" key="1">
    <citation type="submission" date="2024-10" db="EMBL/GenBank/DDBJ databases">
        <authorList>
            <person name="Kim D."/>
        </authorList>
    </citation>
    <scope>NUCLEOTIDE SEQUENCE [LARGE SCALE GENOMIC DNA]</scope>
    <source>
        <strain evidence="2">BH-2024</strain>
    </source>
</reference>
<accession>A0ABD2M091</accession>
<feature type="compositionally biased region" description="Basic and acidic residues" evidence="1">
    <location>
        <begin position="1"/>
        <end position="11"/>
    </location>
</feature>